<dbReference type="InterPro" id="IPR042213">
    <property type="entry name" value="NBD_C_sf"/>
</dbReference>
<evidence type="ECO:0000256" key="5">
    <source>
        <dbReference type="ARBA" id="ARBA00022840"/>
    </source>
</evidence>
<evidence type="ECO:0000313" key="9">
    <source>
        <dbReference type="EMBL" id="OOE14527.1"/>
    </source>
</evidence>
<feature type="domain" description="Four-carbon acid sugar kinase nucleotide binding" evidence="8">
    <location>
        <begin position="245"/>
        <end position="416"/>
    </location>
</feature>
<evidence type="ECO:0008006" key="11">
    <source>
        <dbReference type="Google" id="ProtNLM"/>
    </source>
</evidence>
<sequence length="435" mass="47141">MKVGVIADDLTGANATGVKLVKQGFEAATMVYYDQPLVSGSYNAVCIDTDSRYARRDVAEMRIEKSIENLKSWGADVICKRIDSTVRGNIGIEVDKVLNELGEKSIAVVVASFPDSSRITSGGYLLVNGVPVQATDVAKDPVTPLTESFVPSIIKKQSEHPVTHLGLETVLQGKDIILQDLKKRIQEGNRIIVMDAVTDEEIEDIAHAMALIEDYQLVPVDPGPLTAYYSKAYTSQHTQSKKIIVTVGSVTSLSAQQLDYLIDKTDAIPVYVDANKLASLSESWETEVDRVVQEALEQIRMQDILVITTNSPAAERLDLKRLSEGQGVSQDQLAKRIADGLGKITRLVIQSTSYEIGGCFSSGGDVTASLCSVGRAEGIKLKDEILPLVAYGEFIGGYFNGIPLATKGGMVGDKKSIYTIVKHLLTNQTSTKQVN</sequence>
<keyword evidence="4" id="KW-0418">Kinase</keyword>
<dbReference type="GO" id="GO:0005524">
    <property type="term" value="F:ATP binding"/>
    <property type="evidence" value="ECO:0007669"/>
    <property type="project" value="UniProtKB-KW"/>
</dbReference>
<reference evidence="9 10" key="1">
    <citation type="submission" date="2016-11" db="EMBL/GenBank/DDBJ databases">
        <authorList>
            <person name="Jaros S."/>
            <person name="Januszkiewicz K."/>
            <person name="Wedrychowicz H."/>
        </authorList>
    </citation>
    <scope>NUCLEOTIDE SEQUENCE [LARGE SCALE GENOMIC DNA]</scope>
    <source>
        <strain evidence="9 10">Con a/3</strain>
    </source>
</reference>
<dbReference type="Proteomes" id="UP000188597">
    <property type="component" value="Unassembled WGS sequence"/>
</dbReference>
<evidence type="ECO:0000259" key="8">
    <source>
        <dbReference type="Pfam" id="PF17042"/>
    </source>
</evidence>
<dbReference type="InterPro" id="IPR010737">
    <property type="entry name" value="4-carb_acid_sugar_kinase_N"/>
</dbReference>
<name>A0A1V3GCI3_9BACL</name>
<dbReference type="Pfam" id="PF07005">
    <property type="entry name" value="SBD_N"/>
    <property type="match status" value="1"/>
</dbReference>
<protein>
    <recommendedName>
        <fullName evidence="11">Serine kinase</fullName>
    </recommendedName>
</protein>
<evidence type="ECO:0000259" key="7">
    <source>
        <dbReference type="Pfam" id="PF07005"/>
    </source>
</evidence>
<dbReference type="SUPFAM" id="SSF142764">
    <property type="entry name" value="YgbK-like"/>
    <property type="match status" value="1"/>
</dbReference>
<dbReference type="Gene3D" id="3.40.980.20">
    <property type="entry name" value="Four-carbon acid sugar kinase, nucleotide binding domain"/>
    <property type="match status" value="1"/>
</dbReference>
<dbReference type="RefSeq" id="WP_077360246.1">
    <property type="nucleotide sequence ID" value="NZ_MQMF01000001.1"/>
</dbReference>
<evidence type="ECO:0000256" key="1">
    <source>
        <dbReference type="ARBA" id="ARBA00005715"/>
    </source>
</evidence>
<dbReference type="InterPro" id="IPR037051">
    <property type="entry name" value="4-carb_acid_sugar_kinase_N_sf"/>
</dbReference>
<dbReference type="Pfam" id="PF17042">
    <property type="entry name" value="NBD_C"/>
    <property type="match status" value="1"/>
</dbReference>
<evidence type="ECO:0000256" key="2">
    <source>
        <dbReference type="ARBA" id="ARBA00022679"/>
    </source>
</evidence>
<evidence type="ECO:0000256" key="4">
    <source>
        <dbReference type="ARBA" id="ARBA00022777"/>
    </source>
</evidence>
<keyword evidence="5" id="KW-0067">ATP-binding</keyword>
<dbReference type="EMBL" id="MQMF01000001">
    <property type="protein sequence ID" value="OOE14527.1"/>
    <property type="molecule type" value="Genomic_DNA"/>
</dbReference>
<dbReference type="OrthoDB" id="9778478at2"/>
<feature type="domain" description="Four-carbon acid sugar kinase N-terminal" evidence="7">
    <location>
        <begin position="4"/>
        <end position="227"/>
    </location>
</feature>
<evidence type="ECO:0000256" key="6">
    <source>
        <dbReference type="ARBA" id="ARBA00023277"/>
    </source>
</evidence>
<dbReference type="InterPro" id="IPR031475">
    <property type="entry name" value="NBD_C"/>
</dbReference>
<evidence type="ECO:0000256" key="3">
    <source>
        <dbReference type="ARBA" id="ARBA00022741"/>
    </source>
</evidence>
<dbReference type="GO" id="GO:0016301">
    <property type="term" value="F:kinase activity"/>
    <property type="evidence" value="ECO:0007669"/>
    <property type="project" value="UniProtKB-KW"/>
</dbReference>
<evidence type="ECO:0000313" key="10">
    <source>
        <dbReference type="Proteomes" id="UP000188597"/>
    </source>
</evidence>
<keyword evidence="3" id="KW-0547">Nucleotide-binding</keyword>
<dbReference type="AlphaFoldDB" id="A0A1V3GCI3"/>
<keyword evidence="6" id="KW-0119">Carbohydrate metabolism</keyword>
<dbReference type="Gene3D" id="3.40.50.10840">
    <property type="entry name" value="Putative sugar-binding, N-terminal domain"/>
    <property type="match status" value="1"/>
</dbReference>
<gene>
    <name evidence="9" type="ORF">UN64_04865</name>
</gene>
<organism evidence="9 10">
    <name type="scientific">Fictibacillus arsenicus</name>
    <dbReference type="NCBI Taxonomy" id="255247"/>
    <lineage>
        <taxon>Bacteria</taxon>
        <taxon>Bacillati</taxon>
        <taxon>Bacillota</taxon>
        <taxon>Bacilli</taxon>
        <taxon>Bacillales</taxon>
        <taxon>Fictibacillaceae</taxon>
        <taxon>Fictibacillus</taxon>
    </lineage>
</organism>
<comment type="similarity">
    <text evidence="1">Belongs to the four-carbon acid sugar kinase family.</text>
</comment>
<proteinExistence type="inferred from homology"/>
<keyword evidence="2" id="KW-0808">Transferase</keyword>
<comment type="caution">
    <text evidence="9">The sequence shown here is derived from an EMBL/GenBank/DDBJ whole genome shotgun (WGS) entry which is preliminary data.</text>
</comment>
<accession>A0A1V3GCI3</accession>